<dbReference type="EMBL" id="MKZY01000001">
    <property type="protein sequence ID" value="OOO13869.1"/>
    <property type="molecule type" value="Genomic_DNA"/>
</dbReference>
<reference evidence="4 5" key="1">
    <citation type="submission" date="2016-10" db="EMBL/GenBank/DDBJ databases">
        <title>Genome sequencing of Aspergillus oryzae BCC7051.</title>
        <authorList>
            <person name="Thammarongtham C."/>
            <person name="Vorapreeda T."/>
            <person name="Nookaew I."/>
            <person name="Srisuk T."/>
            <person name="Land M."/>
            <person name="Jeennor S."/>
            <person name="Laoteng K."/>
        </authorList>
    </citation>
    <scope>NUCLEOTIDE SEQUENCE [LARGE SCALE GENOMIC DNA]</scope>
    <source>
        <strain evidence="4 5">BCC7051</strain>
    </source>
</reference>
<gene>
    <name evidence="4" type="ORF">OAory_01024640</name>
</gene>
<dbReference type="VEuPathDB" id="FungiDB:AO090023000236"/>
<dbReference type="CDD" id="cd00167">
    <property type="entry name" value="SANT"/>
    <property type="match status" value="2"/>
</dbReference>
<dbReference type="PROSITE" id="PS51294">
    <property type="entry name" value="HTH_MYB"/>
    <property type="match status" value="1"/>
</dbReference>
<dbReference type="PROSITE" id="PS50090">
    <property type="entry name" value="MYB_LIKE"/>
    <property type="match status" value="2"/>
</dbReference>
<dbReference type="GO" id="GO:0005737">
    <property type="term" value="C:cytoplasm"/>
    <property type="evidence" value="ECO:0007669"/>
    <property type="project" value="TreeGrafter"/>
</dbReference>
<dbReference type="Pfam" id="PF00249">
    <property type="entry name" value="Myb_DNA-binding"/>
    <property type="match status" value="2"/>
</dbReference>
<proteinExistence type="predicted"/>
<evidence type="ECO:0000259" key="2">
    <source>
        <dbReference type="PROSITE" id="PS50090"/>
    </source>
</evidence>
<feature type="domain" description="HTH myb-type" evidence="3">
    <location>
        <begin position="85"/>
        <end position="133"/>
    </location>
</feature>
<dbReference type="CDD" id="cd07067">
    <property type="entry name" value="HP_PGM_like"/>
    <property type="match status" value="1"/>
</dbReference>
<feature type="region of interest" description="Disordered" evidence="1">
    <location>
        <begin position="291"/>
        <end position="321"/>
    </location>
</feature>
<dbReference type="InterPro" id="IPR017930">
    <property type="entry name" value="Myb_dom"/>
</dbReference>
<dbReference type="PANTHER" id="PTHR48100">
    <property type="entry name" value="BROAD-SPECIFICITY PHOSPHATASE YOR283W-RELATED"/>
    <property type="match status" value="1"/>
</dbReference>
<dbReference type="Gene3D" id="3.40.50.1240">
    <property type="entry name" value="Phosphoglycerate mutase-like"/>
    <property type="match status" value="1"/>
</dbReference>
<dbReference type="InterPro" id="IPR013078">
    <property type="entry name" value="His_Pase_superF_clade-1"/>
</dbReference>
<feature type="domain" description="Myb-like" evidence="2">
    <location>
        <begin position="79"/>
        <end position="129"/>
    </location>
</feature>
<dbReference type="Proteomes" id="UP000190312">
    <property type="component" value="Unassembled WGS sequence"/>
</dbReference>
<dbReference type="SUPFAM" id="SSF53254">
    <property type="entry name" value="Phosphoglycerate mutase-like"/>
    <property type="match status" value="1"/>
</dbReference>
<evidence type="ECO:0000313" key="5">
    <source>
        <dbReference type="Proteomes" id="UP000190312"/>
    </source>
</evidence>
<dbReference type="PANTHER" id="PTHR48100:SF1">
    <property type="entry name" value="HISTIDINE PHOSPHATASE FAMILY PROTEIN-RELATED"/>
    <property type="match status" value="1"/>
</dbReference>
<accession>A0A1S9DXT8</accession>
<dbReference type="AlphaFoldDB" id="A0A1S9DXT8"/>
<dbReference type="SUPFAM" id="SSF46689">
    <property type="entry name" value="Homeodomain-like"/>
    <property type="match status" value="1"/>
</dbReference>
<dbReference type="Gene3D" id="1.10.10.60">
    <property type="entry name" value="Homeodomain-like"/>
    <property type="match status" value="2"/>
</dbReference>
<evidence type="ECO:0000256" key="1">
    <source>
        <dbReference type="SAM" id="MobiDB-lite"/>
    </source>
</evidence>
<dbReference type="OrthoDB" id="496981at2759"/>
<dbReference type="InterPro" id="IPR009057">
    <property type="entry name" value="Homeodomain-like_sf"/>
</dbReference>
<dbReference type="SMART" id="SM00855">
    <property type="entry name" value="PGAM"/>
    <property type="match status" value="1"/>
</dbReference>
<evidence type="ECO:0000313" key="4">
    <source>
        <dbReference type="EMBL" id="OOO13869.1"/>
    </source>
</evidence>
<protein>
    <submittedName>
        <fullName evidence="4">Phosphoglycerate mutase</fullName>
    </submittedName>
</protein>
<feature type="compositionally biased region" description="Polar residues" evidence="1">
    <location>
        <begin position="291"/>
        <end position="300"/>
    </location>
</feature>
<comment type="caution">
    <text evidence="4">The sequence shown here is derived from an EMBL/GenBank/DDBJ whole genome shotgun (WGS) entry which is preliminary data.</text>
</comment>
<dbReference type="eggNOG" id="KOG4754">
    <property type="taxonomic scope" value="Eukaryota"/>
</dbReference>
<dbReference type="InterPro" id="IPR050275">
    <property type="entry name" value="PGM_Phosphatase"/>
</dbReference>
<dbReference type="VEuPathDB" id="FungiDB:AO090701000938"/>
<dbReference type="InterPro" id="IPR029033">
    <property type="entry name" value="His_PPase_superfam"/>
</dbReference>
<feature type="domain" description="Myb-like" evidence="2">
    <location>
        <begin position="17"/>
        <end position="75"/>
    </location>
</feature>
<sequence length="564" mass="64669">MARKRKSSPPSRRSPIRWTAQEDGILIKTVHACTIRGEDQSLPSDNKRARKDTIAWKLVAQSLPGRTNRDCRKRWFKIDRRWSQGPWAPDEETQLREAVAIYGPEWDEVSFSVKTRNPDQCLEHWEKTLYPFAANQSREPTDDMKLPEVVAHSGHLSSYTQEGLAGRPILEFKDCALSIGWQQNPVQCRPEIPRTGTVCGQQVIIGTPTLNYTIVPQENAVMLDVYQPPFGQPTSEHRVICGNDYTERCPYPCNSNDVPQVSMSYMRPTHEEFKLMPEFFVNYHEIARQSPNSKVTTQPSLGLIDQPYSETTNTQPDAEPKKPWERFAAYIRELNTENPDRVTYKVLYLTRHGLGVHNVFEAKVGKEAWNSYWSHLDGDGTVSWVDAKLTEAGIQQAETLSQFWTDAVATENVPLPESLYTSPLARCLETARLVFSKPMGQFREQFQPVVKELLRERLTDHTCDKRSTRTWIEGHYPSYLIEPGFSEEDLLWKPDRWESVEKHVARKQKVLEEIFAQDSSSFISMTVHSYAISAILRACGYEEFRVREGSTIALLVRGERVGLS</sequence>
<name>A0A1S9DXT8_ASPOZ</name>
<organism evidence="4 5">
    <name type="scientific">Aspergillus oryzae</name>
    <name type="common">Yellow koji mold</name>
    <dbReference type="NCBI Taxonomy" id="5062"/>
    <lineage>
        <taxon>Eukaryota</taxon>
        <taxon>Fungi</taxon>
        <taxon>Dikarya</taxon>
        <taxon>Ascomycota</taxon>
        <taxon>Pezizomycotina</taxon>
        <taxon>Eurotiomycetes</taxon>
        <taxon>Eurotiomycetidae</taxon>
        <taxon>Eurotiales</taxon>
        <taxon>Aspergillaceae</taxon>
        <taxon>Aspergillus</taxon>
        <taxon>Aspergillus subgen. Circumdati</taxon>
    </lineage>
</organism>
<dbReference type="SMART" id="SM00717">
    <property type="entry name" value="SANT"/>
    <property type="match status" value="2"/>
</dbReference>
<dbReference type="GO" id="GO:0016791">
    <property type="term" value="F:phosphatase activity"/>
    <property type="evidence" value="ECO:0007669"/>
    <property type="project" value="TreeGrafter"/>
</dbReference>
<evidence type="ECO:0000259" key="3">
    <source>
        <dbReference type="PROSITE" id="PS51294"/>
    </source>
</evidence>
<dbReference type="Pfam" id="PF00300">
    <property type="entry name" value="His_Phos_1"/>
    <property type="match status" value="1"/>
</dbReference>
<dbReference type="InterPro" id="IPR001005">
    <property type="entry name" value="SANT/Myb"/>
</dbReference>